<gene>
    <name evidence="2" type="ORF">PCOR1329_LOCUS68801</name>
</gene>
<dbReference type="Proteomes" id="UP001189429">
    <property type="component" value="Unassembled WGS sequence"/>
</dbReference>
<comment type="caution">
    <text evidence="2">The sequence shown here is derived from an EMBL/GenBank/DDBJ whole genome shotgun (WGS) entry which is preliminary data.</text>
</comment>
<feature type="compositionally biased region" description="Acidic residues" evidence="1">
    <location>
        <begin position="1"/>
        <end position="12"/>
    </location>
</feature>
<protein>
    <submittedName>
        <fullName evidence="2">Uncharacterized protein</fullName>
    </submittedName>
</protein>
<reference evidence="2" key="1">
    <citation type="submission" date="2023-10" db="EMBL/GenBank/DDBJ databases">
        <authorList>
            <person name="Chen Y."/>
            <person name="Shah S."/>
            <person name="Dougan E. K."/>
            <person name="Thang M."/>
            <person name="Chan C."/>
        </authorList>
    </citation>
    <scope>NUCLEOTIDE SEQUENCE [LARGE SCALE GENOMIC DNA]</scope>
</reference>
<keyword evidence="3" id="KW-1185">Reference proteome</keyword>
<feature type="region of interest" description="Disordered" evidence="1">
    <location>
        <begin position="1"/>
        <end position="45"/>
    </location>
</feature>
<proteinExistence type="predicted"/>
<evidence type="ECO:0000256" key="1">
    <source>
        <dbReference type="SAM" id="MobiDB-lite"/>
    </source>
</evidence>
<accession>A0ABN9WMQ3</accession>
<dbReference type="EMBL" id="CAUYUJ010018993">
    <property type="protein sequence ID" value="CAK0887864.1"/>
    <property type="molecule type" value="Genomic_DNA"/>
</dbReference>
<sequence>MRGEEEEEEEDGGGGRGGGGGKCGDKAADTIPTAAEKLRPRPYIVGGLTPNRCSVGAQRDAQIRGENGEEEDDEMHICIAREGEMETERGVVGGGPRGMVHTRGHCPSPTTLPCYSPHPGEELGRDYILRAPRRCF</sequence>
<feature type="region of interest" description="Disordered" evidence="1">
    <location>
        <begin position="83"/>
        <end position="111"/>
    </location>
</feature>
<organism evidence="2 3">
    <name type="scientific">Prorocentrum cordatum</name>
    <dbReference type="NCBI Taxonomy" id="2364126"/>
    <lineage>
        <taxon>Eukaryota</taxon>
        <taxon>Sar</taxon>
        <taxon>Alveolata</taxon>
        <taxon>Dinophyceae</taxon>
        <taxon>Prorocentrales</taxon>
        <taxon>Prorocentraceae</taxon>
        <taxon>Prorocentrum</taxon>
    </lineage>
</organism>
<evidence type="ECO:0000313" key="2">
    <source>
        <dbReference type="EMBL" id="CAK0887864.1"/>
    </source>
</evidence>
<name>A0ABN9WMQ3_9DINO</name>
<evidence type="ECO:0000313" key="3">
    <source>
        <dbReference type="Proteomes" id="UP001189429"/>
    </source>
</evidence>